<keyword evidence="1" id="KW-1133">Transmembrane helix</keyword>
<feature type="transmembrane region" description="Helical" evidence="1">
    <location>
        <begin position="6"/>
        <end position="25"/>
    </location>
</feature>
<sequence length="59" mass="6445">MSSLDKMWASFTAMGLMAVACLLITFARAKTKGPIRFILSTIAFLLLVPSLIYMLASMS</sequence>
<dbReference type="PROSITE" id="PS51257">
    <property type="entry name" value="PROKAR_LIPOPROTEIN"/>
    <property type="match status" value="1"/>
</dbReference>
<evidence type="ECO:0000313" key="2">
    <source>
        <dbReference type="EMBL" id="MFC0214870.1"/>
    </source>
</evidence>
<evidence type="ECO:0000256" key="1">
    <source>
        <dbReference type="SAM" id="Phobius"/>
    </source>
</evidence>
<comment type="caution">
    <text evidence="2">The sequence shown here is derived from an EMBL/GenBank/DDBJ whole genome shotgun (WGS) entry which is preliminary data.</text>
</comment>
<dbReference type="Proteomes" id="UP001589776">
    <property type="component" value="Unassembled WGS sequence"/>
</dbReference>
<organism evidence="2 3">
    <name type="scientific">Paenibacillus chartarius</name>
    <dbReference type="NCBI Taxonomy" id="747481"/>
    <lineage>
        <taxon>Bacteria</taxon>
        <taxon>Bacillati</taxon>
        <taxon>Bacillota</taxon>
        <taxon>Bacilli</taxon>
        <taxon>Bacillales</taxon>
        <taxon>Paenibacillaceae</taxon>
        <taxon>Paenibacillus</taxon>
    </lineage>
</organism>
<keyword evidence="1" id="KW-0812">Transmembrane</keyword>
<gene>
    <name evidence="2" type="ORF">ACFFK0_20900</name>
</gene>
<evidence type="ECO:0000313" key="3">
    <source>
        <dbReference type="Proteomes" id="UP001589776"/>
    </source>
</evidence>
<feature type="transmembrane region" description="Helical" evidence="1">
    <location>
        <begin position="37"/>
        <end position="56"/>
    </location>
</feature>
<accession>A0ABV6DQF3</accession>
<protein>
    <submittedName>
        <fullName evidence="2">DUF2768 family protein</fullName>
    </submittedName>
</protein>
<keyword evidence="3" id="KW-1185">Reference proteome</keyword>
<dbReference type="Pfam" id="PF10966">
    <property type="entry name" value="DUF2768"/>
    <property type="match status" value="1"/>
</dbReference>
<name>A0ABV6DQF3_9BACL</name>
<dbReference type="RefSeq" id="WP_377472292.1">
    <property type="nucleotide sequence ID" value="NZ_JBHLWN010000077.1"/>
</dbReference>
<dbReference type="InterPro" id="IPR020076">
    <property type="entry name" value="DUF2768"/>
</dbReference>
<reference evidence="2 3" key="1">
    <citation type="submission" date="2024-09" db="EMBL/GenBank/DDBJ databases">
        <authorList>
            <person name="Sun Q."/>
            <person name="Mori K."/>
        </authorList>
    </citation>
    <scope>NUCLEOTIDE SEQUENCE [LARGE SCALE GENOMIC DNA]</scope>
    <source>
        <strain evidence="2 3">CCM 7759</strain>
    </source>
</reference>
<proteinExistence type="predicted"/>
<dbReference type="EMBL" id="JBHLWN010000077">
    <property type="protein sequence ID" value="MFC0214870.1"/>
    <property type="molecule type" value="Genomic_DNA"/>
</dbReference>
<keyword evidence="1" id="KW-0472">Membrane</keyword>